<dbReference type="Pfam" id="PF00096">
    <property type="entry name" value="zf-C2H2"/>
    <property type="match status" value="3"/>
</dbReference>
<dbReference type="Gene3D" id="3.30.160.60">
    <property type="entry name" value="Classic Zinc Finger"/>
    <property type="match status" value="5"/>
</dbReference>
<keyword evidence="8" id="KW-0175">Coiled coil</keyword>
<dbReference type="CDD" id="cd07765">
    <property type="entry name" value="KRAB_A-box"/>
    <property type="match status" value="1"/>
</dbReference>
<keyword evidence="2" id="KW-0479">Metal-binding</keyword>
<protein>
    <recommendedName>
        <fullName evidence="14">Zinc finger protein 777</fullName>
    </recommendedName>
</protein>
<evidence type="ECO:0000313" key="12">
    <source>
        <dbReference type="Ensembl" id="ENSTMTP00000005364.1"/>
    </source>
</evidence>
<dbReference type="GO" id="GO:0008270">
    <property type="term" value="F:zinc ion binding"/>
    <property type="evidence" value="ECO:0007669"/>
    <property type="project" value="UniProtKB-KW"/>
</dbReference>
<feature type="region of interest" description="Disordered" evidence="9">
    <location>
        <begin position="421"/>
        <end position="458"/>
    </location>
</feature>
<evidence type="ECO:0000256" key="8">
    <source>
        <dbReference type="SAM" id="Coils"/>
    </source>
</evidence>
<feature type="domain" description="C2H2-type" evidence="10">
    <location>
        <begin position="328"/>
        <end position="355"/>
    </location>
</feature>
<dbReference type="PROSITE" id="PS50805">
    <property type="entry name" value="KRAB"/>
    <property type="match status" value="1"/>
</dbReference>
<feature type="coiled-coil region" evidence="8">
    <location>
        <begin position="28"/>
        <end position="97"/>
    </location>
</feature>
<dbReference type="GO" id="GO:0000981">
    <property type="term" value="F:DNA-binding transcription factor activity, RNA polymerase II-specific"/>
    <property type="evidence" value="ECO:0007669"/>
    <property type="project" value="TreeGrafter"/>
</dbReference>
<comment type="subcellular location">
    <subcellularLocation>
        <location evidence="1">Nucleus</location>
    </subcellularLocation>
</comment>
<dbReference type="InterPro" id="IPR036051">
    <property type="entry name" value="KRAB_dom_sf"/>
</dbReference>
<dbReference type="Ensembl" id="ENSTMTT00000005539.1">
    <property type="protein sequence ID" value="ENSTMTP00000005364.1"/>
    <property type="gene ID" value="ENSTMTG00000003991.1"/>
</dbReference>
<evidence type="ECO:0000256" key="3">
    <source>
        <dbReference type="ARBA" id="ARBA00022737"/>
    </source>
</evidence>
<evidence type="ECO:0000259" key="10">
    <source>
        <dbReference type="PROSITE" id="PS50157"/>
    </source>
</evidence>
<dbReference type="GeneTree" id="ENSGT00940000155153"/>
<dbReference type="GO" id="GO:0005634">
    <property type="term" value="C:nucleus"/>
    <property type="evidence" value="ECO:0007669"/>
    <property type="project" value="UniProtKB-SubCell"/>
</dbReference>
<dbReference type="FunFam" id="3.30.160.60:FF:000710">
    <property type="entry name" value="Zinc finger protein 768"/>
    <property type="match status" value="1"/>
</dbReference>
<evidence type="ECO:0000256" key="9">
    <source>
        <dbReference type="SAM" id="MobiDB-lite"/>
    </source>
</evidence>
<dbReference type="InterPro" id="IPR001909">
    <property type="entry name" value="KRAB"/>
</dbReference>
<dbReference type="Pfam" id="PF01352">
    <property type="entry name" value="KRAB"/>
    <property type="match status" value="1"/>
</dbReference>
<sequence length="458" mass="52918">SVVLKQRSVREAHDQTTECSLGTVMAAVQAVERKVKSCTMRLLNLERRLGSAEKKLIGCEKTAVEFDTKLESKWAMLGTVIQENNLLQRRLENLENLLKNRNFWIMRLPPGTKGEVPKVPVTFDDVSVYFNEQEWANLDEWQKELYKNVMKENYETLISLGRARVLLVYFRLGDGQLMTKETRFDGDCEPENLEAEGELPGRPREKVLQTLAEAESQLCSKVQQPNPEEKRLCDSTEGGSGLKTLSVCPRNRPRDRLHPCTECGKSFRLKINLIIHQRSHANEGPYECPECEIRFASKQHLALSDLESTRSKSGIGEHRPSHTDERLYMCRQCKKHFSQEIDLTRHQKTHSKIFPMCTVCWKTFTCSYSLRRHQMVHSGERPYHCPDCERRFARKVNLLRHQRVHAREKILRMRRMRRQIARHSPPSEAPGQPLQGEAASCQSTETFTAHQTTHPGET</sequence>
<dbReference type="SMART" id="SM00349">
    <property type="entry name" value="KRAB"/>
    <property type="match status" value="1"/>
</dbReference>
<dbReference type="InParanoid" id="A0A674IC47"/>
<evidence type="ECO:0000259" key="11">
    <source>
        <dbReference type="PROSITE" id="PS50805"/>
    </source>
</evidence>
<dbReference type="FunFam" id="3.30.160.60:FF:000690">
    <property type="entry name" value="Zinc finger protein 354C"/>
    <property type="match status" value="1"/>
</dbReference>
<dbReference type="SUPFAM" id="SSF57667">
    <property type="entry name" value="beta-beta-alpha zinc fingers"/>
    <property type="match status" value="3"/>
</dbReference>
<dbReference type="GO" id="GO:0000977">
    <property type="term" value="F:RNA polymerase II transcription regulatory region sequence-specific DNA binding"/>
    <property type="evidence" value="ECO:0007669"/>
    <property type="project" value="TreeGrafter"/>
</dbReference>
<accession>A0A674IC47</accession>
<keyword evidence="6" id="KW-0539">Nucleus</keyword>
<reference evidence="12" key="2">
    <citation type="submission" date="2025-09" db="UniProtKB">
        <authorList>
            <consortium name="Ensembl"/>
        </authorList>
    </citation>
    <scope>IDENTIFICATION</scope>
</reference>
<dbReference type="Proteomes" id="UP000472274">
    <property type="component" value="Unplaced"/>
</dbReference>
<keyword evidence="13" id="KW-1185">Reference proteome</keyword>
<feature type="domain" description="C2H2-type" evidence="10">
    <location>
        <begin position="383"/>
        <end position="410"/>
    </location>
</feature>
<dbReference type="SMART" id="SM00355">
    <property type="entry name" value="ZnF_C2H2"/>
    <property type="match status" value="4"/>
</dbReference>
<keyword evidence="4 7" id="KW-0863">Zinc-finger</keyword>
<dbReference type="SUPFAM" id="SSF109640">
    <property type="entry name" value="KRAB domain (Kruppel-associated box)"/>
    <property type="match status" value="1"/>
</dbReference>
<evidence type="ECO:0008006" key="14">
    <source>
        <dbReference type="Google" id="ProtNLM"/>
    </source>
</evidence>
<dbReference type="Gene3D" id="6.10.140.140">
    <property type="match status" value="1"/>
</dbReference>
<evidence type="ECO:0000313" key="13">
    <source>
        <dbReference type="Proteomes" id="UP000472274"/>
    </source>
</evidence>
<dbReference type="FunFam" id="3.30.160.60:FF:000706">
    <property type="entry name" value="Zinc finger protein"/>
    <property type="match status" value="1"/>
</dbReference>
<dbReference type="InterPro" id="IPR036236">
    <property type="entry name" value="Znf_C2H2_sf"/>
</dbReference>
<name>A0A674IC47_9SAUR</name>
<reference evidence="12" key="1">
    <citation type="submission" date="2025-08" db="UniProtKB">
        <authorList>
            <consortium name="Ensembl"/>
        </authorList>
    </citation>
    <scope>IDENTIFICATION</scope>
</reference>
<feature type="domain" description="C2H2-type" evidence="10">
    <location>
        <begin position="258"/>
        <end position="285"/>
    </location>
</feature>
<evidence type="ECO:0000256" key="1">
    <source>
        <dbReference type="ARBA" id="ARBA00004123"/>
    </source>
</evidence>
<dbReference type="PROSITE" id="PS50157">
    <property type="entry name" value="ZINC_FINGER_C2H2_2"/>
    <property type="match status" value="4"/>
</dbReference>
<evidence type="ECO:0000256" key="7">
    <source>
        <dbReference type="PROSITE-ProRule" id="PRU00042"/>
    </source>
</evidence>
<evidence type="ECO:0000256" key="6">
    <source>
        <dbReference type="ARBA" id="ARBA00023242"/>
    </source>
</evidence>
<keyword evidence="5" id="KW-0862">Zinc</keyword>
<keyword evidence="3" id="KW-0677">Repeat</keyword>
<dbReference type="PROSITE" id="PS00028">
    <property type="entry name" value="ZINC_FINGER_C2H2_1"/>
    <property type="match status" value="4"/>
</dbReference>
<feature type="compositionally biased region" description="Polar residues" evidence="9">
    <location>
        <begin position="440"/>
        <end position="458"/>
    </location>
</feature>
<dbReference type="PANTHER" id="PTHR24381">
    <property type="entry name" value="ZINC FINGER PROTEIN"/>
    <property type="match status" value="1"/>
</dbReference>
<proteinExistence type="predicted"/>
<organism evidence="12 13">
    <name type="scientific">Terrapene triunguis</name>
    <name type="common">Three-toed box turtle</name>
    <dbReference type="NCBI Taxonomy" id="2587831"/>
    <lineage>
        <taxon>Eukaryota</taxon>
        <taxon>Metazoa</taxon>
        <taxon>Chordata</taxon>
        <taxon>Craniata</taxon>
        <taxon>Vertebrata</taxon>
        <taxon>Euteleostomi</taxon>
        <taxon>Archelosauria</taxon>
        <taxon>Testudinata</taxon>
        <taxon>Testudines</taxon>
        <taxon>Cryptodira</taxon>
        <taxon>Durocryptodira</taxon>
        <taxon>Testudinoidea</taxon>
        <taxon>Emydidae</taxon>
        <taxon>Terrapene</taxon>
    </lineage>
</organism>
<feature type="domain" description="C2H2-type" evidence="10">
    <location>
        <begin position="355"/>
        <end position="382"/>
    </location>
</feature>
<evidence type="ECO:0000256" key="2">
    <source>
        <dbReference type="ARBA" id="ARBA00022723"/>
    </source>
</evidence>
<dbReference type="AlphaFoldDB" id="A0A674IC47"/>
<evidence type="ECO:0000256" key="5">
    <source>
        <dbReference type="ARBA" id="ARBA00022833"/>
    </source>
</evidence>
<dbReference type="PANTHER" id="PTHR24381:SF393">
    <property type="entry name" value="CHROMATIN-LINKED ADAPTOR FOR MSL PROTEINS, ISOFORM B"/>
    <property type="match status" value="1"/>
</dbReference>
<evidence type="ECO:0000256" key="4">
    <source>
        <dbReference type="ARBA" id="ARBA00022771"/>
    </source>
</evidence>
<feature type="domain" description="KRAB" evidence="11">
    <location>
        <begin position="121"/>
        <end position="200"/>
    </location>
</feature>
<dbReference type="InterPro" id="IPR013087">
    <property type="entry name" value="Znf_C2H2_type"/>
</dbReference>